<dbReference type="AlphaFoldDB" id="A0A317FF44"/>
<dbReference type="InterPro" id="IPR036388">
    <property type="entry name" value="WH-like_DNA-bd_sf"/>
</dbReference>
<feature type="domain" description="RNA polymerase sigma-70 region 2" evidence="5">
    <location>
        <begin position="4"/>
        <end position="75"/>
    </location>
</feature>
<sequence>MADLLPELRAAARLLTASRAEADDLVQEAVLRMLRGLHGFVLPPEHEGDLRSAMRPWGMAILRNAFREDWRRRKREQAGMLSRPCEDEGRSGGQETMARMRDLSRALAALPPALREALVLVGAQGLSHEQAAAICRVPVGTMKARVSRARDALAKSLGPVMR</sequence>
<organism evidence="7 8">
    <name type="scientific">Falsiroseomonas bella</name>
    <dbReference type="NCBI Taxonomy" id="2184016"/>
    <lineage>
        <taxon>Bacteria</taxon>
        <taxon>Pseudomonadati</taxon>
        <taxon>Pseudomonadota</taxon>
        <taxon>Alphaproteobacteria</taxon>
        <taxon>Acetobacterales</taxon>
        <taxon>Roseomonadaceae</taxon>
        <taxon>Falsiroseomonas</taxon>
    </lineage>
</organism>
<dbReference type="InterPro" id="IPR013249">
    <property type="entry name" value="RNA_pol_sigma70_r4_t2"/>
</dbReference>
<dbReference type="Gene3D" id="1.10.1740.10">
    <property type="match status" value="1"/>
</dbReference>
<dbReference type="Pfam" id="PF04542">
    <property type="entry name" value="Sigma70_r2"/>
    <property type="match status" value="1"/>
</dbReference>
<dbReference type="InterPro" id="IPR013325">
    <property type="entry name" value="RNA_pol_sigma_r2"/>
</dbReference>
<keyword evidence="3" id="KW-0731">Sigma factor</keyword>
<protein>
    <submittedName>
        <fullName evidence="7">RNA polymerase subunit sigma-24</fullName>
    </submittedName>
</protein>
<accession>A0A317FF44</accession>
<dbReference type="SUPFAM" id="SSF88946">
    <property type="entry name" value="Sigma2 domain of RNA polymerase sigma factors"/>
    <property type="match status" value="1"/>
</dbReference>
<evidence type="ECO:0000313" key="8">
    <source>
        <dbReference type="Proteomes" id="UP000245765"/>
    </source>
</evidence>
<evidence type="ECO:0000259" key="5">
    <source>
        <dbReference type="Pfam" id="PF04542"/>
    </source>
</evidence>
<dbReference type="Proteomes" id="UP000245765">
    <property type="component" value="Unassembled WGS sequence"/>
</dbReference>
<proteinExistence type="inferred from homology"/>
<gene>
    <name evidence="7" type="ORF">DFH01_10220</name>
</gene>
<dbReference type="GO" id="GO:0003677">
    <property type="term" value="F:DNA binding"/>
    <property type="evidence" value="ECO:0007669"/>
    <property type="project" value="InterPro"/>
</dbReference>
<evidence type="ECO:0000256" key="3">
    <source>
        <dbReference type="ARBA" id="ARBA00023082"/>
    </source>
</evidence>
<keyword evidence="8" id="KW-1185">Reference proteome</keyword>
<feature type="domain" description="RNA polymerase sigma factor 70 region 4 type 2" evidence="6">
    <location>
        <begin position="101"/>
        <end position="153"/>
    </location>
</feature>
<dbReference type="InterPro" id="IPR007627">
    <property type="entry name" value="RNA_pol_sigma70_r2"/>
</dbReference>
<dbReference type="InterPro" id="IPR013324">
    <property type="entry name" value="RNA_pol_sigma_r3/r4-like"/>
</dbReference>
<name>A0A317FF44_9PROT</name>
<dbReference type="InterPro" id="IPR014284">
    <property type="entry name" value="RNA_pol_sigma-70_dom"/>
</dbReference>
<dbReference type="NCBIfam" id="TIGR02937">
    <property type="entry name" value="sigma70-ECF"/>
    <property type="match status" value="1"/>
</dbReference>
<dbReference type="Pfam" id="PF08281">
    <property type="entry name" value="Sigma70_r4_2"/>
    <property type="match status" value="1"/>
</dbReference>
<dbReference type="Gene3D" id="1.10.10.10">
    <property type="entry name" value="Winged helix-like DNA-binding domain superfamily/Winged helix DNA-binding domain"/>
    <property type="match status" value="1"/>
</dbReference>
<dbReference type="OrthoDB" id="9803470at2"/>
<evidence type="ECO:0000259" key="6">
    <source>
        <dbReference type="Pfam" id="PF08281"/>
    </source>
</evidence>
<dbReference type="EMBL" id="QGNA01000002">
    <property type="protein sequence ID" value="PWS37700.1"/>
    <property type="molecule type" value="Genomic_DNA"/>
</dbReference>
<dbReference type="PANTHER" id="PTHR43133">
    <property type="entry name" value="RNA POLYMERASE ECF-TYPE SIGMA FACTO"/>
    <property type="match status" value="1"/>
</dbReference>
<keyword evidence="4" id="KW-0804">Transcription</keyword>
<dbReference type="InterPro" id="IPR039425">
    <property type="entry name" value="RNA_pol_sigma-70-like"/>
</dbReference>
<evidence type="ECO:0000256" key="1">
    <source>
        <dbReference type="ARBA" id="ARBA00010641"/>
    </source>
</evidence>
<evidence type="ECO:0000256" key="2">
    <source>
        <dbReference type="ARBA" id="ARBA00023015"/>
    </source>
</evidence>
<dbReference type="GO" id="GO:0006352">
    <property type="term" value="P:DNA-templated transcription initiation"/>
    <property type="evidence" value="ECO:0007669"/>
    <property type="project" value="InterPro"/>
</dbReference>
<comment type="similarity">
    <text evidence="1">Belongs to the sigma-70 factor family. ECF subfamily.</text>
</comment>
<comment type="caution">
    <text evidence="7">The sequence shown here is derived from an EMBL/GenBank/DDBJ whole genome shotgun (WGS) entry which is preliminary data.</text>
</comment>
<dbReference type="SUPFAM" id="SSF88659">
    <property type="entry name" value="Sigma3 and sigma4 domains of RNA polymerase sigma factors"/>
    <property type="match status" value="1"/>
</dbReference>
<dbReference type="PANTHER" id="PTHR43133:SF25">
    <property type="entry name" value="RNA POLYMERASE SIGMA FACTOR RFAY-RELATED"/>
    <property type="match status" value="1"/>
</dbReference>
<evidence type="ECO:0000313" key="7">
    <source>
        <dbReference type="EMBL" id="PWS37700.1"/>
    </source>
</evidence>
<dbReference type="GO" id="GO:0016987">
    <property type="term" value="F:sigma factor activity"/>
    <property type="evidence" value="ECO:0007669"/>
    <property type="project" value="UniProtKB-KW"/>
</dbReference>
<keyword evidence="2" id="KW-0805">Transcription regulation</keyword>
<reference evidence="8" key="1">
    <citation type="submission" date="2018-05" db="EMBL/GenBank/DDBJ databases">
        <authorList>
            <person name="Du Z."/>
            <person name="Wang X."/>
        </authorList>
    </citation>
    <scope>NUCLEOTIDE SEQUENCE [LARGE SCALE GENOMIC DNA]</scope>
    <source>
        <strain evidence="8">CQN31</strain>
    </source>
</reference>
<evidence type="ECO:0000256" key="4">
    <source>
        <dbReference type="ARBA" id="ARBA00023163"/>
    </source>
</evidence>